<evidence type="ECO:0000256" key="3">
    <source>
        <dbReference type="ARBA" id="ARBA00023125"/>
    </source>
</evidence>
<protein>
    <submittedName>
        <fullName evidence="6">Regulatory helix-turn-helix LysR family protein</fullName>
    </submittedName>
</protein>
<gene>
    <name evidence="6" type="ORF">DFP90_10962</name>
</gene>
<comment type="similarity">
    <text evidence="1">Belongs to the LysR transcriptional regulatory family.</text>
</comment>
<accession>A0A3D9HDZ6</accession>
<dbReference type="InterPro" id="IPR036388">
    <property type="entry name" value="WH-like_DNA-bd_sf"/>
</dbReference>
<keyword evidence="2" id="KW-0805">Transcription regulation</keyword>
<dbReference type="Gene3D" id="1.10.10.10">
    <property type="entry name" value="Winged helix-like DNA-binding domain superfamily/Winged helix DNA-binding domain"/>
    <property type="match status" value="1"/>
</dbReference>
<keyword evidence="4" id="KW-0804">Transcription</keyword>
<evidence type="ECO:0000256" key="1">
    <source>
        <dbReference type="ARBA" id="ARBA00009437"/>
    </source>
</evidence>
<reference evidence="6 7" key="1">
    <citation type="submission" date="2018-07" db="EMBL/GenBank/DDBJ databases">
        <title>Genomic Encyclopedia of Type Strains, Phase III (KMG-III): the genomes of soil and plant-associated and newly described type strains.</title>
        <authorList>
            <person name="Whitman W."/>
        </authorList>
    </citation>
    <scope>NUCLEOTIDE SEQUENCE [LARGE SCALE GENOMIC DNA]</scope>
    <source>
        <strain evidence="6 7">CECT 8488</strain>
    </source>
</reference>
<dbReference type="PANTHER" id="PTHR30126:SF40">
    <property type="entry name" value="HTH-TYPE TRANSCRIPTIONAL REGULATOR GLTR"/>
    <property type="match status" value="1"/>
</dbReference>
<keyword evidence="7" id="KW-1185">Reference proteome</keyword>
<evidence type="ECO:0000313" key="6">
    <source>
        <dbReference type="EMBL" id="RED47698.1"/>
    </source>
</evidence>
<dbReference type="AlphaFoldDB" id="A0A3D9HDZ6"/>
<evidence type="ECO:0000313" key="7">
    <source>
        <dbReference type="Proteomes" id="UP000256845"/>
    </source>
</evidence>
<evidence type="ECO:0000256" key="2">
    <source>
        <dbReference type="ARBA" id="ARBA00023015"/>
    </source>
</evidence>
<sequence>MDQLPPILPPEIPGLRSLQTFIVVAECRNYSLAADLLGLSKGSVSLHIKSLEDQLGTRLFHRARKGRPMERTEAGEQYLIKIRKMFSDLVPSYISDQEPIIERLPLEQAHPRIADFHRRLAADDYCFHPGTRSHALLALANNYRLHQGRWVFDFFGRRSSYANHFGLKLSKEVIGRYADRAQPTNSYNVYDYDIMKSFHLAYETGEPVLDLVECYIANKNGEYRVEHYQRLVLRAQDPKGPLITVMVDGIKFPAQRPPSHTRIIHHNMAEMEEVDRSGLFARALAAWRKSPILSREGLDAFMDYGMVLRPLMPTESLVMAHIGARHASVSIFGDPWRRAKIGAVFVPGGIGSDYNRVTFGPFKEVLEFGEPKLYQVETRRRDLEGRDQIFQYAALLLRVYFEDGAPALLQVALDYAGPEQRMGAA</sequence>
<dbReference type="EMBL" id="QRDW01000009">
    <property type="protein sequence ID" value="RED47698.1"/>
    <property type="molecule type" value="Genomic_DNA"/>
</dbReference>
<dbReference type="InterPro" id="IPR036390">
    <property type="entry name" value="WH_DNA-bd_sf"/>
</dbReference>
<organism evidence="6 7">
    <name type="scientific">Aestuariispira insulae</name>
    <dbReference type="NCBI Taxonomy" id="1461337"/>
    <lineage>
        <taxon>Bacteria</taxon>
        <taxon>Pseudomonadati</taxon>
        <taxon>Pseudomonadota</taxon>
        <taxon>Alphaproteobacteria</taxon>
        <taxon>Rhodospirillales</taxon>
        <taxon>Kiloniellaceae</taxon>
        <taxon>Aestuariispira</taxon>
    </lineage>
</organism>
<feature type="domain" description="HTH lysR-type" evidence="5">
    <location>
        <begin position="13"/>
        <end position="69"/>
    </location>
</feature>
<comment type="caution">
    <text evidence="6">The sequence shown here is derived from an EMBL/GenBank/DDBJ whole genome shotgun (WGS) entry which is preliminary data.</text>
</comment>
<keyword evidence="3" id="KW-0238">DNA-binding</keyword>
<dbReference type="RefSeq" id="WP_181905430.1">
    <property type="nucleotide sequence ID" value="NZ_QRDW01000009.1"/>
</dbReference>
<dbReference type="GO" id="GO:0003700">
    <property type="term" value="F:DNA-binding transcription factor activity"/>
    <property type="evidence" value="ECO:0007669"/>
    <property type="project" value="InterPro"/>
</dbReference>
<dbReference type="Proteomes" id="UP000256845">
    <property type="component" value="Unassembled WGS sequence"/>
</dbReference>
<dbReference type="SUPFAM" id="SSF46785">
    <property type="entry name" value="Winged helix' DNA-binding domain"/>
    <property type="match status" value="1"/>
</dbReference>
<evidence type="ECO:0000259" key="5">
    <source>
        <dbReference type="PROSITE" id="PS50931"/>
    </source>
</evidence>
<dbReference type="Pfam" id="PF00126">
    <property type="entry name" value="HTH_1"/>
    <property type="match status" value="1"/>
</dbReference>
<dbReference type="PANTHER" id="PTHR30126">
    <property type="entry name" value="HTH-TYPE TRANSCRIPTIONAL REGULATOR"/>
    <property type="match status" value="1"/>
</dbReference>
<proteinExistence type="inferred from homology"/>
<dbReference type="GO" id="GO:0000976">
    <property type="term" value="F:transcription cis-regulatory region binding"/>
    <property type="evidence" value="ECO:0007669"/>
    <property type="project" value="TreeGrafter"/>
</dbReference>
<evidence type="ECO:0000256" key="4">
    <source>
        <dbReference type="ARBA" id="ARBA00023163"/>
    </source>
</evidence>
<name>A0A3D9HDZ6_9PROT</name>
<dbReference type="InterPro" id="IPR000847">
    <property type="entry name" value="LysR_HTH_N"/>
</dbReference>
<dbReference type="PROSITE" id="PS50931">
    <property type="entry name" value="HTH_LYSR"/>
    <property type="match status" value="1"/>
</dbReference>